<organism evidence="2 3">
    <name type="scientific">Sandaracinus amylolyticus</name>
    <dbReference type="NCBI Taxonomy" id="927083"/>
    <lineage>
        <taxon>Bacteria</taxon>
        <taxon>Pseudomonadati</taxon>
        <taxon>Myxococcota</taxon>
        <taxon>Polyangia</taxon>
        <taxon>Polyangiales</taxon>
        <taxon>Sandaracinaceae</taxon>
        <taxon>Sandaracinus</taxon>
    </lineage>
</organism>
<dbReference type="EMBL" id="CP011125">
    <property type="protein sequence ID" value="AKF05498.1"/>
    <property type="molecule type" value="Genomic_DNA"/>
</dbReference>
<feature type="transmembrane region" description="Helical" evidence="1">
    <location>
        <begin position="111"/>
        <end position="134"/>
    </location>
</feature>
<dbReference type="RefSeq" id="WP_053232733.1">
    <property type="nucleotide sequence ID" value="NZ_CP011125.1"/>
</dbReference>
<keyword evidence="1" id="KW-0472">Membrane</keyword>
<reference evidence="2 3" key="1">
    <citation type="submission" date="2015-03" db="EMBL/GenBank/DDBJ databases">
        <title>Genome assembly of Sandaracinus amylolyticus DSM 53668.</title>
        <authorList>
            <person name="Sharma G."/>
            <person name="Subramanian S."/>
        </authorList>
    </citation>
    <scope>NUCLEOTIDE SEQUENCE [LARGE SCALE GENOMIC DNA]</scope>
    <source>
        <strain evidence="2 3">DSM 53668</strain>
    </source>
</reference>
<accession>A0A0F6W261</accession>
<dbReference type="Proteomes" id="UP000034883">
    <property type="component" value="Chromosome"/>
</dbReference>
<dbReference type="AlphaFoldDB" id="A0A0F6W261"/>
<keyword evidence="1" id="KW-1133">Transmembrane helix</keyword>
<dbReference type="OrthoDB" id="7630939at2"/>
<protein>
    <recommendedName>
        <fullName evidence="4">Integral membrane protein</fullName>
    </recommendedName>
</protein>
<evidence type="ECO:0000313" key="2">
    <source>
        <dbReference type="EMBL" id="AKF05498.1"/>
    </source>
</evidence>
<feature type="transmembrane region" description="Helical" evidence="1">
    <location>
        <begin position="86"/>
        <end position="105"/>
    </location>
</feature>
<keyword evidence="3" id="KW-1185">Reference proteome</keyword>
<evidence type="ECO:0000313" key="3">
    <source>
        <dbReference type="Proteomes" id="UP000034883"/>
    </source>
</evidence>
<dbReference type="KEGG" id="samy:DB32_002647"/>
<evidence type="ECO:0008006" key="4">
    <source>
        <dbReference type="Google" id="ProtNLM"/>
    </source>
</evidence>
<gene>
    <name evidence="2" type="ORF">DB32_002647</name>
</gene>
<evidence type="ECO:0000256" key="1">
    <source>
        <dbReference type="SAM" id="Phobius"/>
    </source>
</evidence>
<proteinExistence type="predicted"/>
<feature type="transmembrane region" description="Helical" evidence="1">
    <location>
        <begin position="40"/>
        <end position="65"/>
    </location>
</feature>
<dbReference type="STRING" id="927083.DB32_002647"/>
<name>A0A0F6W261_9BACT</name>
<feature type="transmembrane region" description="Helical" evidence="1">
    <location>
        <begin position="9"/>
        <end position="28"/>
    </location>
</feature>
<sequence>MSFEEKRTWIYLVVTALSYAGYVALVLARAQGVPLADVPYAGAMLGAIGIAILASIVGTIALSIATPKEAHQKDERDRAIDRYGDVVGYFVSSVGVAGALALTMAEADHFWIANAIYLAFVLAALVSTTVKLVAHRRGFAPW</sequence>
<keyword evidence="1" id="KW-0812">Transmembrane</keyword>